<name>A0A1I7Y367_9BILA</name>
<dbReference type="WBParaSite" id="L893_g12194.t1">
    <property type="protein sequence ID" value="L893_g12194.t1"/>
    <property type="gene ID" value="L893_g12194"/>
</dbReference>
<organism evidence="1 2">
    <name type="scientific">Steinernema glaseri</name>
    <dbReference type="NCBI Taxonomy" id="37863"/>
    <lineage>
        <taxon>Eukaryota</taxon>
        <taxon>Metazoa</taxon>
        <taxon>Ecdysozoa</taxon>
        <taxon>Nematoda</taxon>
        <taxon>Chromadorea</taxon>
        <taxon>Rhabditida</taxon>
        <taxon>Tylenchina</taxon>
        <taxon>Panagrolaimomorpha</taxon>
        <taxon>Strongyloidoidea</taxon>
        <taxon>Steinernematidae</taxon>
        <taxon>Steinernema</taxon>
    </lineage>
</organism>
<keyword evidence="1" id="KW-1185">Reference proteome</keyword>
<proteinExistence type="predicted"/>
<reference evidence="2" key="1">
    <citation type="submission" date="2016-11" db="UniProtKB">
        <authorList>
            <consortium name="WormBaseParasite"/>
        </authorList>
    </citation>
    <scope>IDENTIFICATION</scope>
</reference>
<sequence length="204" mass="22694">MDQRKTLPGHCFLFLTKPRVGHIAFNDADGQMNDGLRHTVATHRSSYVVAKRRESRSKDRTVKFTWNRCHNGVFWTLSRETLPAISPLISGPELKRAKEEQTTTRSSDSGTFLALLFQSAPPEAPGPSPHPGHFLDLPTSTTTNLLLTLLLSSPLTAPCFPNNSQTNNHNEDDPRAFILLDPSRGHVTFALKAVENSRTPRNQS</sequence>
<dbReference type="Proteomes" id="UP000095287">
    <property type="component" value="Unplaced"/>
</dbReference>
<protein>
    <submittedName>
        <fullName evidence="2">LAM_G_DOMAIN domain-containing protein</fullName>
    </submittedName>
</protein>
<dbReference type="AlphaFoldDB" id="A0A1I7Y367"/>
<accession>A0A1I7Y367</accession>
<evidence type="ECO:0000313" key="2">
    <source>
        <dbReference type="WBParaSite" id="L893_g12194.t1"/>
    </source>
</evidence>
<evidence type="ECO:0000313" key="1">
    <source>
        <dbReference type="Proteomes" id="UP000095287"/>
    </source>
</evidence>